<proteinExistence type="predicted"/>
<keyword evidence="2" id="KW-1185">Reference proteome</keyword>
<organism evidence="1 2">
    <name type="scientific">Bythopirellula goksoeyrii</name>
    <dbReference type="NCBI Taxonomy" id="1400387"/>
    <lineage>
        <taxon>Bacteria</taxon>
        <taxon>Pseudomonadati</taxon>
        <taxon>Planctomycetota</taxon>
        <taxon>Planctomycetia</taxon>
        <taxon>Pirellulales</taxon>
        <taxon>Lacipirellulaceae</taxon>
        <taxon>Bythopirellula</taxon>
    </lineage>
</organism>
<reference evidence="1 2" key="1">
    <citation type="submission" date="2019-08" db="EMBL/GenBank/DDBJ databases">
        <title>Deep-cultivation of Planctomycetes and their phenomic and genomic characterization uncovers novel biology.</title>
        <authorList>
            <person name="Wiegand S."/>
            <person name="Jogler M."/>
            <person name="Boedeker C."/>
            <person name="Pinto D."/>
            <person name="Vollmers J."/>
            <person name="Rivas-Marin E."/>
            <person name="Kohn T."/>
            <person name="Peeters S.H."/>
            <person name="Heuer A."/>
            <person name="Rast P."/>
            <person name="Oberbeckmann S."/>
            <person name="Bunk B."/>
            <person name="Jeske O."/>
            <person name="Meyerdierks A."/>
            <person name="Storesund J.E."/>
            <person name="Kallscheuer N."/>
            <person name="Luecker S."/>
            <person name="Lage O.M."/>
            <person name="Pohl T."/>
            <person name="Merkel B.J."/>
            <person name="Hornburger P."/>
            <person name="Mueller R.-W."/>
            <person name="Bruemmer F."/>
            <person name="Labrenz M."/>
            <person name="Spormann A.M."/>
            <person name="Op den Camp H."/>
            <person name="Overmann J."/>
            <person name="Amann R."/>
            <person name="Jetten M.S.M."/>
            <person name="Mascher T."/>
            <person name="Medema M.H."/>
            <person name="Devos D.P."/>
            <person name="Kaster A.-K."/>
            <person name="Ovreas L."/>
            <person name="Rohde M."/>
            <person name="Galperin M.Y."/>
            <person name="Jogler C."/>
        </authorList>
    </citation>
    <scope>NUCLEOTIDE SEQUENCE [LARGE SCALE GENOMIC DNA]</scope>
    <source>
        <strain evidence="1 2">Pr1d</strain>
    </source>
</reference>
<evidence type="ECO:0000313" key="2">
    <source>
        <dbReference type="Proteomes" id="UP000323917"/>
    </source>
</evidence>
<dbReference type="AlphaFoldDB" id="A0A5B9QB27"/>
<dbReference type="NCBIfam" id="TIGR02595">
    <property type="entry name" value="PEP_CTERM"/>
    <property type="match status" value="1"/>
</dbReference>
<dbReference type="KEGG" id="bgok:Pr1d_35760"/>
<dbReference type="OrthoDB" id="267377at2"/>
<dbReference type="Pfam" id="PF24251">
    <property type="entry name" value="DUF7453"/>
    <property type="match status" value="1"/>
</dbReference>
<dbReference type="InterPro" id="IPR013424">
    <property type="entry name" value="Ice-binding_C"/>
</dbReference>
<dbReference type="NCBIfam" id="TIGR05002">
    <property type="entry name" value="NxxGxxAF_repeat"/>
    <property type="match status" value="8"/>
</dbReference>
<evidence type="ECO:0000313" key="1">
    <source>
        <dbReference type="EMBL" id="QEG36264.1"/>
    </source>
</evidence>
<dbReference type="EMBL" id="CP042913">
    <property type="protein sequence ID" value="QEG36264.1"/>
    <property type="molecule type" value="Genomic_DNA"/>
</dbReference>
<dbReference type="RefSeq" id="WP_148074634.1">
    <property type="nucleotide sequence ID" value="NZ_CP042913.1"/>
</dbReference>
<dbReference type="Proteomes" id="UP000323917">
    <property type="component" value="Chromosome"/>
</dbReference>
<evidence type="ECO:0008006" key="3">
    <source>
        <dbReference type="Google" id="ProtNLM"/>
    </source>
</evidence>
<name>A0A5B9QB27_9BACT</name>
<accession>A0A5B9QB27</accession>
<protein>
    <recommendedName>
        <fullName evidence="3">PEP-CTERM protein-sorting domain-containing protein</fullName>
    </recommendedName>
</protein>
<gene>
    <name evidence="1" type="ORF">Pr1d_35760</name>
</gene>
<sequence length="535" mass="54299">MNIIRCTVLYLAFVGIGLLESLGTNAEAEGLRTVAVSSNVAPDSGDIFSSFGLPVLNDHGQTAFPGTLAGPGVDPSNDLGLWSEGTGTLGLVARESSAAPGTSANFSSLSDPVLNNAGQIAFLGGLAGLGVDPNNDRGIWSEGGGPIALVAREGDAAPDTTVIFSRIALPPVFNNSGQTAFHGQLSGIDVDHGNDRGIWSEGSGSLTLVVRDGNAAPGTGAIFSGSEFPVLNGLGKIAFRGILSGTGVISNNNSGIWYGSDGSLVLVVREGEVAPGTNASFSGFGLPVVNNASQTAFLGNLLGTEVDSNNDSGVWSGGSGSIILIAREGSVAPGVDGNFASFSDPVMNGAGQVLFRATLEGEQVSASNNHGIWSEGNGSLALLARSGHPASGTSATFSSFEDPIINAMGQAAFLGYLTGLGVGSNNNSGIWAQNSSGVLTLIVREGDLLDIDNGLGTDFRQISELGFVGGSGNEDGRASGFNDLGQVAFRARFTDGSSGIFVSDLVAIPEPSSSLLLCIAVVGLLFRCTKNRTFF</sequence>
<dbReference type="InterPro" id="IPR055876">
    <property type="entry name" value="DUF7453"/>
</dbReference>